<accession>A0A1I7NBM1</accession>
<dbReference type="Proteomes" id="UP000199537">
    <property type="component" value="Unassembled WGS sequence"/>
</dbReference>
<protein>
    <submittedName>
        <fullName evidence="3">Glycosyltransferase involved in cell wall bisynthesis</fullName>
    </submittedName>
</protein>
<dbReference type="PANTHER" id="PTHR43685">
    <property type="entry name" value="GLYCOSYLTRANSFERASE"/>
    <property type="match status" value="1"/>
</dbReference>
<evidence type="ECO:0000259" key="1">
    <source>
        <dbReference type="Pfam" id="PF00535"/>
    </source>
</evidence>
<dbReference type="OrthoDB" id="6638511at2"/>
<dbReference type="Gene3D" id="3.40.50.150">
    <property type="entry name" value="Vaccinia Virus protein VP39"/>
    <property type="match status" value="1"/>
</dbReference>
<dbReference type="Gene3D" id="3.90.550.10">
    <property type="entry name" value="Spore Coat Polysaccharide Biosynthesis Protein SpsA, Chain A"/>
    <property type="match status" value="2"/>
</dbReference>
<dbReference type="GO" id="GO:0008757">
    <property type="term" value="F:S-adenosylmethionine-dependent methyltransferase activity"/>
    <property type="evidence" value="ECO:0007669"/>
    <property type="project" value="InterPro"/>
</dbReference>
<gene>
    <name evidence="3" type="ORF">SAMN05660895_1239</name>
</gene>
<dbReference type="SUPFAM" id="SSF53335">
    <property type="entry name" value="S-adenosyl-L-methionine-dependent methyltransferases"/>
    <property type="match status" value="1"/>
</dbReference>
<dbReference type="STRING" id="1393122.SAMN05660895_1239"/>
<feature type="domain" description="Methyltransferase type 11" evidence="2">
    <location>
        <begin position="827"/>
        <end position="881"/>
    </location>
</feature>
<dbReference type="CDD" id="cd02440">
    <property type="entry name" value="AdoMet_MTases"/>
    <property type="match status" value="1"/>
</dbReference>
<keyword evidence="4" id="KW-1185">Reference proteome</keyword>
<evidence type="ECO:0000313" key="3">
    <source>
        <dbReference type="EMBL" id="SFV32058.1"/>
    </source>
</evidence>
<dbReference type="PANTHER" id="PTHR43685:SF2">
    <property type="entry name" value="GLYCOSYLTRANSFERASE 2-LIKE DOMAIN-CONTAINING PROTEIN"/>
    <property type="match status" value="1"/>
</dbReference>
<dbReference type="Pfam" id="PF00535">
    <property type="entry name" value="Glycos_transf_2"/>
    <property type="match status" value="2"/>
</dbReference>
<keyword evidence="3" id="KW-0808">Transferase</keyword>
<organism evidence="3 4">
    <name type="scientific">Thermoflavifilum thermophilum</name>
    <dbReference type="NCBI Taxonomy" id="1393122"/>
    <lineage>
        <taxon>Bacteria</taxon>
        <taxon>Pseudomonadati</taxon>
        <taxon>Bacteroidota</taxon>
        <taxon>Chitinophagia</taxon>
        <taxon>Chitinophagales</taxon>
        <taxon>Chitinophagaceae</taxon>
        <taxon>Thermoflavifilum</taxon>
    </lineage>
</organism>
<dbReference type="InterPro" id="IPR029063">
    <property type="entry name" value="SAM-dependent_MTases_sf"/>
</dbReference>
<evidence type="ECO:0000313" key="4">
    <source>
        <dbReference type="Proteomes" id="UP000199537"/>
    </source>
</evidence>
<dbReference type="EMBL" id="FPCJ01000001">
    <property type="protein sequence ID" value="SFV32058.1"/>
    <property type="molecule type" value="Genomic_DNA"/>
</dbReference>
<reference evidence="4" key="1">
    <citation type="submission" date="2016-10" db="EMBL/GenBank/DDBJ databases">
        <authorList>
            <person name="Varghese N."/>
            <person name="Submissions S."/>
        </authorList>
    </citation>
    <scope>NUCLEOTIDE SEQUENCE [LARGE SCALE GENOMIC DNA]</scope>
    <source>
        <strain evidence="4">DSM 14807</strain>
    </source>
</reference>
<name>A0A1I7NBM1_9BACT</name>
<feature type="domain" description="Glycosyltransferase 2-like" evidence="1">
    <location>
        <begin position="436"/>
        <end position="591"/>
    </location>
</feature>
<feature type="domain" description="Glycosyltransferase 2-like" evidence="1">
    <location>
        <begin position="117"/>
        <end position="281"/>
    </location>
</feature>
<evidence type="ECO:0000259" key="2">
    <source>
        <dbReference type="Pfam" id="PF08241"/>
    </source>
</evidence>
<dbReference type="InterPro" id="IPR001173">
    <property type="entry name" value="Glyco_trans_2-like"/>
</dbReference>
<dbReference type="RefSeq" id="WP_092458993.1">
    <property type="nucleotide sequence ID" value="NZ_FPCJ01000001.1"/>
</dbReference>
<dbReference type="AlphaFoldDB" id="A0A1I7NBM1"/>
<proteinExistence type="predicted"/>
<dbReference type="SUPFAM" id="SSF53448">
    <property type="entry name" value="Nucleotide-diphospho-sugar transferases"/>
    <property type="match status" value="2"/>
</dbReference>
<dbReference type="InterPro" id="IPR050834">
    <property type="entry name" value="Glycosyltransf_2"/>
</dbReference>
<dbReference type="InterPro" id="IPR013216">
    <property type="entry name" value="Methyltransf_11"/>
</dbReference>
<dbReference type="Pfam" id="PF08241">
    <property type="entry name" value="Methyltransf_11"/>
    <property type="match status" value="1"/>
</dbReference>
<sequence>MRTDQPYCIQHINLAAPLADPETWIGYFAVPHLLVVWWEDLPLGLIDTRECSLPVSQPEWERLLWACAWPAVAHRAGWLATPPAWPEMHRQMKDWLEMSMQDKVVAAPSRHPSVALVICTAGSRPEALRECLHSIQKLQPQPDEIVMVNNTPGPLHLPEETLPGLRLIDEPRCGLDYARNAGWRAATSDIVLYIDDDVQVYPTLIRAVKNTFIEHPEIHALTGLVLPARLDTLAQRLFEAYWSFQRGFIPQTYTGNRLNQQQPLVPVWEIGAGACMAFRKSVLAGSGGFDQRLDAGAAGCNGDSELWYRLLVQDYAIRYEPAAVVFHHHRTTLPELHQQIFSYLRGFTTALWISYRQFRRKADWQHLTRTLPAYYAQRFRKALRYRFRDAYHTWADELRGFLAGWLYAFRHRHQPPYPEPAGPIVLPPASPSPLVSVVITCYQQAHYLPDAIRSVLEQTYPHVECLVVDDGSTDDTAAVAALFPGVRYVYQANQGLAAARNTGIGYARGEWIIFLDADDWLYPAAIETQLRHAAAHPEAAIITGHHDKTSAEGRLLQNWEPTDVPADPETALLQGNYIGMHAAVCYRREVFHYLQFDTTLRAAEDYDLYLRAARLFRIHSHLERVAAYRLHPQNMSGQVGWMLHQVLHVLRRHYERWPQLKQQSPYASGKKIWKKYYAGELLRRLQFRYFYGKYSLSPAEWMLCIRWRPRSLLRAGMHLIYKKIRAMISRFFPRLQRHSRYSESWVAAYVPPRGQTRWGDLRQTRPFSARFGFDRGKPVDRYYIEDFLFHYRHCIRGHVLEIGDNSYTRQFGGDQVSRSDVLHVRAEHPGVTVVGDLNDHIPLADGQLDCIILTQTLHLLACPERAIAECSRLLKPGGALLLTVPGITPIDHDEWKDSWQGSFTSTSLSRLLRTSFAPENLNLHTYGNVLAATAFLYGLVEDELTDAEKNDHDPHFPVIIAACAIKHLTIKSNNHASQSF</sequence>
<dbReference type="InterPro" id="IPR029044">
    <property type="entry name" value="Nucleotide-diphossugar_trans"/>
</dbReference>